<dbReference type="AlphaFoldDB" id="A0AAV2R5X9"/>
<dbReference type="GO" id="GO:0000978">
    <property type="term" value="F:RNA polymerase II cis-regulatory region sequence-specific DNA binding"/>
    <property type="evidence" value="ECO:0007669"/>
    <property type="project" value="TreeGrafter"/>
</dbReference>
<proteinExistence type="inferred from homology"/>
<dbReference type="Proteomes" id="UP001497623">
    <property type="component" value="Unassembled WGS sequence"/>
</dbReference>
<dbReference type="GO" id="GO:0008270">
    <property type="term" value="F:zinc ion binding"/>
    <property type="evidence" value="ECO:0007669"/>
    <property type="project" value="UniProtKB-KW"/>
</dbReference>
<evidence type="ECO:0000256" key="3">
    <source>
        <dbReference type="ARBA" id="ARBA00022737"/>
    </source>
</evidence>
<evidence type="ECO:0000256" key="5">
    <source>
        <dbReference type="ARBA" id="ARBA00022833"/>
    </source>
</evidence>
<accession>A0AAV2R5X9</accession>
<keyword evidence="4" id="KW-0863">Zinc-finger</keyword>
<feature type="domain" description="C2H2-type" evidence="8">
    <location>
        <begin position="134"/>
        <end position="156"/>
    </location>
</feature>
<keyword evidence="5" id="KW-0862">Zinc</keyword>
<evidence type="ECO:0000256" key="6">
    <source>
        <dbReference type="ARBA" id="ARBA00023242"/>
    </source>
</evidence>
<dbReference type="InterPro" id="IPR013087">
    <property type="entry name" value="Znf_C2H2_type"/>
</dbReference>
<evidence type="ECO:0000256" key="2">
    <source>
        <dbReference type="ARBA" id="ARBA00022723"/>
    </source>
</evidence>
<dbReference type="GO" id="GO:0005634">
    <property type="term" value="C:nucleus"/>
    <property type="evidence" value="ECO:0007669"/>
    <property type="project" value="UniProtKB-SubCell"/>
</dbReference>
<sequence length="195" mass="22819">MEKPSDSIEPDKCFCSKKTVENSDFKMHKPTHVKEKPYVCTVCKFRCNDKWSLERHVMVVHRAKWSKKKVVNGETISKKCLYMKQTDLEAQILKHTKIKKPFVCTVCSRTYGSILNIKKHLIACHTDTGEILSCIHCEKEFPNEIKLKIHVLTYIHVEPFSCSECRTQIKWKRLLKHFIAQEQAHTASILEIMDQ</sequence>
<evidence type="ECO:0000256" key="4">
    <source>
        <dbReference type="ARBA" id="ARBA00022771"/>
    </source>
</evidence>
<keyword evidence="6" id="KW-0539">Nucleus</keyword>
<protein>
    <recommendedName>
        <fullName evidence="8">C2H2-type domain-containing protein</fullName>
    </recommendedName>
</protein>
<keyword evidence="2" id="KW-0479">Metal-binding</keyword>
<evidence type="ECO:0000259" key="8">
    <source>
        <dbReference type="PROSITE" id="PS00028"/>
    </source>
</evidence>
<evidence type="ECO:0000313" key="10">
    <source>
        <dbReference type="Proteomes" id="UP001497623"/>
    </source>
</evidence>
<keyword evidence="3" id="KW-0677">Repeat</keyword>
<evidence type="ECO:0000313" key="9">
    <source>
        <dbReference type="EMBL" id="CAL4112677.1"/>
    </source>
</evidence>
<dbReference type="SUPFAM" id="SSF57667">
    <property type="entry name" value="beta-beta-alpha zinc fingers"/>
    <property type="match status" value="3"/>
</dbReference>
<dbReference type="Gene3D" id="3.30.160.60">
    <property type="entry name" value="Classic Zinc Finger"/>
    <property type="match status" value="2"/>
</dbReference>
<dbReference type="GO" id="GO:0000981">
    <property type="term" value="F:DNA-binding transcription factor activity, RNA polymerase II-specific"/>
    <property type="evidence" value="ECO:0007669"/>
    <property type="project" value="TreeGrafter"/>
</dbReference>
<evidence type="ECO:0000256" key="7">
    <source>
        <dbReference type="ARBA" id="ARBA00037948"/>
    </source>
</evidence>
<reference evidence="9 10" key="1">
    <citation type="submission" date="2024-05" db="EMBL/GenBank/DDBJ databases">
        <authorList>
            <person name="Wallberg A."/>
        </authorList>
    </citation>
    <scope>NUCLEOTIDE SEQUENCE [LARGE SCALE GENOMIC DNA]</scope>
</reference>
<dbReference type="EMBL" id="CAXKWB010015105">
    <property type="protein sequence ID" value="CAL4112677.1"/>
    <property type="molecule type" value="Genomic_DNA"/>
</dbReference>
<organism evidence="9 10">
    <name type="scientific">Meganyctiphanes norvegica</name>
    <name type="common">Northern krill</name>
    <name type="synonym">Thysanopoda norvegica</name>
    <dbReference type="NCBI Taxonomy" id="48144"/>
    <lineage>
        <taxon>Eukaryota</taxon>
        <taxon>Metazoa</taxon>
        <taxon>Ecdysozoa</taxon>
        <taxon>Arthropoda</taxon>
        <taxon>Crustacea</taxon>
        <taxon>Multicrustacea</taxon>
        <taxon>Malacostraca</taxon>
        <taxon>Eumalacostraca</taxon>
        <taxon>Eucarida</taxon>
        <taxon>Euphausiacea</taxon>
        <taxon>Euphausiidae</taxon>
        <taxon>Meganyctiphanes</taxon>
    </lineage>
</organism>
<dbReference type="PROSITE" id="PS00028">
    <property type="entry name" value="ZINC_FINGER_C2H2_1"/>
    <property type="match status" value="3"/>
</dbReference>
<comment type="subcellular location">
    <subcellularLocation>
        <location evidence="1">Nucleus</location>
    </subcellularLocation>
</comment>
<keyword evidence="10" id="KW-1185">Reference proteome</keyword>
<feature type="domain" description="C2H2-type" evidence="8">
    <location>
        <begin position="104"/>
        <end position="125"/>
    </location>
</feature>
<dbReference type="PANTHER" id="PTHR24388">
    <property type="entry name" value="ZINC FINGER PROTEIN"/>
    <property type="match status" value="1"/>
</dbReference>
<gene>
    <name evidence="9" type="ORF">MNOR_LOCUS19950</name>
</gene>
<evidence type="ECO:0000256" key="1">
    <source>
        <dbReference type="ARBA" id="ARBA00004123"/>
    </source>
</evidence>
<name>A0AAV2R5X9_MEGNR</name>
<dbReference type="SMART" id="SM00355">
    <property type="entry name" value="ZnF_C2H2"/>
    <property type="match status" value="3"/>
</dbReference>
<dbReference type="InterPro" id="IPR050527">
    <property type="entry name" value="Snail/Krueppel_Znf"/>
</dbReference>
<comment type="caution">
    <text evidence="9">The sequence shown here is derived from an EMBL/GenBank/DDBJ whole genome shotgun (WGS) entry which is preliminary data.</text>
</comment>
<dbReference type="PANTHER" id="PTHR24388:SF54">
    <property type="entry name" value="PROTEIN ESCARGOT"/>
    <property type="match status" value="1"/>
</dbReference>
<dbReference type="InterPro" id="IPR036236">
    <property type="entry name" value="Znf_C2H2_sf"/>
</dbReference>
<feature type="non-terminal residue" evidence="9">
    <location>
        <position position="195"/>
    </location>
</feature>
<comment type="similarity">
    <text evidence="7">Belongs to the snail C2H2-type zinc-finger protein family.</text>
</comment>
<feature type="domain" description="C2H2-type" evidence="8">
    <location>
        <begin position="40"/>
        <end position="61"/>
    </location>
</feature>